<evidence type="ECO:0000313" key="2">
    <source>
        <dbReference type="EMBL" id="OLT57724.1"/>
    </source>
</evidence>
<sequence length="553" mass="63667">MAIFNLQYLIDIQEGLGFAEQLVFSNTGQYLSDIQRAVLQKSWQGQRKTYDQIAQELGYSASYIKQTVAPKLWKLFSEALGEKVSKTNFRSVLERRQINQESSHTQELLGVLRQGLEPYYKGKVQSTASEEISNVPDGNHPKSQILNPQSQQLELPKGRVPLASRFYVERVPYEFRCYEEIVKPGAFIHIKAPRQMGKTSLMVRILAHAETQGYQTVRLNLQRVDVEILTNLDKFLRWLAYNVTRKLNLKPMLDDYWHEDFGSKVSCTTYFQDYLLEQIDSPIVLALDEVNEILKYPKIAQDFLPLLRSWYEEAKDSKIWQKLRLVLVNSTEVYLPLTIHQSPFTVGLPIQLSSFSWEQVQDLAQRHGLHLSIGDLAQLMWLVAGHPYLLRLGLYYLARQDLTPEELVQRATSDQGIYSEHLQRHWWTLQQHPDLAVAFEAVVRAKVPVALEQVQAFKLYSMGLVNWSDNHVMVSCNLYQRYFSDRFHSHSATDWQEAIGNRQEAIGNRQQATGNRQQAIEKPSFTTLVAIYPLPLFVNTPALIAIVIGNIAI</sequence>
<accession>A0A1U7MVN5</accession>
<dbReference type="Pfam" id="PF14516">
    <property type="entry name" value="AAA_35"/>
    <property type="match status" value="1"/>
</dbReference>
<dbReference type="InterPro" id="IPR027417">
    <property type="entry name" value="P-loop_NTPase"/>
</dbReference>
<evidence type="ECO:0000313" key="3">
    <source>
        <dbReference type="Proteomes" id="UP000186657"/>
    </source>
</evidence>
<reference evidence="2 3" key="1">
    <citation type="submission" date="2016-10" db="EMBL/GenBank/DDBJ databases">
        <title>Comparative genomics uncovers the prolific and rare metabolic potential of the cyanobacterial genus Moorea.</title>
        <authorList>
            <person name="Leao T."/>
            <person name="Castelao G."/>
            <person name="Korobeynikov A."/>
            <person name="Monroe E.A."/>
            <person name="Podell S."/>
            <person name="Glukhov E."/>
            <person name="Allen E."/>
            <person name="Gerwick W.H."/>
            <person name="Gerwick L."/>
        </authorList>
    </citation>
    <scope>NUCLEOTIDE SEQUENCE [LARGE SCALE GENOMIC DNA]</scope>
    <source>
        <strain evidence="2 3">PNG5-198</strain>
    </source>
</reference>
<gene>
    <name evidence="2" type="ORF">BJP37_00360</name>
</gene>
<comment type="caution">
    <text evidence="2">The sequence shown here is derived from an EMBL/GenBank/DDBJ whole genome shotgun (WGS) entry which is preliminary data.</text>
</comment>
<dbReference type="Pfam" id="PF26355">
    <property type="entry name" value="HTH_VMAP-M9"/>
    <property type="match status" value="1"/>
</dbReference>
<dbReference type="SUPFAM" id="SSF52540">
    <property type="entry name" value="P-loop containing nucleoside triphosphate hydrolases"/>
    <property type="match status" value="1"/>
</dbReference>
<dbReference type="EMBL" id="MKZS01000001">
    <property type="protein sequence ID" value="OLT57724.1"/>
    <property type="molecule type" value="Genomic_DNA"/>
</dbReference>
<organism evidence="2 3">
    <name type="scientific">Moorena bouillonii PNG</name>
    <dbReference type="NCBI Taxonomy" id="568701"/>
    <lineage>
        <taxon>Bacteria</taxon>
        <taxon>Bacillati</taxon>
        <taxon>Cyanobacteriota</taxon>
        <taxon>Cyanophyceae</taxon>
        <taxon>Coleofasciculales</taxon>
        <taxon>Coleofasciculaceae</taxon>
        <taxon>Moorena</taxon>
    </lineage>
</organism>
<proteinExistence type="predicted"/>
<name>A0A1U7MVN5_9CYAN</name>
<dbReference type="InterPro" id="IPR058651">
    <property type="entry name" value="HTH_VMAP-M9"/>
</dbReference>
<feature type="domain" description="vWA-MoxR associated protein N-terminal HTH" evidence="1">
    <location>
        <begin position="11"/>
        <end position="96"/>
    </location>
</feature>
<evidence type="ECO:0000259" key="1">
    <source>
        <dbReference type="Pfam" id="PF26355"/>
    </source>
</evidence>
<dbReference type="AlphaFoldDB" id="A0A1U7MVN5"/>
<dbReference type="RefSeq" id="WP_075895613.1">
    <property type="nucleotide sequence ID" value="NZ_MKZS01000001.1"/>
</dbReference>
<dbReference type="Proteomes" id="UP000186657">
    <property type="component" value="Unassembled WGS sequence"/>
</dbReference>
<protein>
    <recommendedName>
        <fullName evidence="1">vWA-MoxR associated protein N-terminal HTH domain-containing protein</fullName>
    </recommendedName>
</protein>
<keyword evidence="3" id="KW-1185">Reference proteome</keyword>
<dbReference type="Gene3D" id="3.40.50.300">
    <property type="entry name" value="P-loop containing nucleotide triphosphate hydrolases"/>
    <property type="match status" value="1"/>
</dbReference>